<evidence type="ECO:0000313" key="3">
    <source>
        <dbReference type="Proteomes" id="UP000029839"/>
    </source>
</evidence>
<evidence type="ECO:0000259" key="1">
    <source>
        <dbReference type="Pfam" id="PF01636"/>
    </source>
</evidence>
<dbReference type="Proteomes" id="UP000029839">
    <property type="component" value="Unassembled WGS sequence"/>
</dbReference>
<gene>
    <name evidence="2" type="ORF">N868_14765</name>
</gene>
<dbReference type="InterPro" id="IPR002575">
    <property type="entry name" value="Aminoglycoside_PTrfase"/>
</dbReference>
<dbReference type="SUPFAM" id="SSF56112">
    <property type="entry name" value="Protein kinase-like (PK-like)"/>
    <property type="match status" value="1"/>
</dbReference>
<dbReference type="GO" id="GO:0016740">
    <property type="term" value="F:transferase activity"/>
    <property type="evidence" value="ECO:0007669"/>
    <property type="project" value="UniProtKB-KW"/>
</dbReference>
<organism evidence="2 3">
    <name type="scientific">Cellulomonas carbonis T26</name>
    <dbReference type="NCBI Taxonomy" id="947969"/>
    <lineage>
        <taxon>Bacteria</taxon>
        <taxon>Bacillati</taxon>
        <taxon>Actinomycetota</taxon>
        <taxon>Actinomycetes</taxon>
        <taxon>Micrococcales</taxon>
        <taxon>Cellulomonadaceae</taxon>
        <taxon>Cellulomonas</taxon>
    </lineage>
</organism>
<dbReference type="Gene3D" id="3.90.1200.10">
    <property type="match status" value="1"/>
</dbReference>
<dbReference type="InterPro" id="IPR011009">
    <property type="entry name" value="Kinase-like_dom_sf"/>
</dbReference>
<evidence type="ECO:0000313" key="2">
    <source>
        <dbReference type="EMBL" id="KGM12341.1"/>
    </source>
</evidence>
<protein>
    <submittedName>
        <fullName evidence="2">Aminoglycoside phosphotransferase</fullName>
    </submittedName>
</protein>
<dbReference type="Gene3D" id="3.30.200.20">
    <property type="entry name" value="Phosphorylase Kinase, domain 1"/>
    <property type="match status" value="1"/>
</dbReference>
<comment type="caution">
    <text evidence="2">The sequence shown here is derived from an EMBL/GenBank/DDBJ whole genome shotgun (WGS) entry which is preliminary data.</text>
</comment>
<reference evidence="2 3" key="1">
    <citation type="submission" date="2013-08" db="EMBL/GenBank/DDBJ databases">
        <title>Genome sequencing of Cellulomonas carbonis T26.</title>
        <authorList>
            <person name="Chen F."/>
            <person name="Li Y."/>
            <person name="Wang G."/>
        </authorList>
    </citation>
    <scope>NUCLEOTIDE SEQUENCE [LARGE SCALE GENOMIC DNA]</scope>
    <source>
        <strain evidence="2 3">T26</strain>
    </source>
</reference>
<dbReference type="Pfam" id="PF01636">
    <property type="entry name" value="APH"/>
    <property type="match status" value="1"/>
</dbReference>
<sequence>MAEWSPEVVVDERLAARLIGAQFPDLGGVPVRRFASGWDNAVFSVGDDLVFRFIHRAVALGGSAREIAVLRHLPAMPLPVPRPHYLGRPTPEFAWPFWGGPRLHGTELATARLADDERAPLATALGRFLRALHAPDVASAVTAGSALDGVVLPVDPLRRGDPSSVVVRARERLARMRAAGTRLPCDAVEDLLRGSEHLGAPTREPVLVHGDLHVRHLLVDADGGAAGVIDWGDTALADPAVDLMIAFAAFRGAARQAFLDAYGGLDDETALRARVLAVHVCAALLESADAHDDALVAEVTTAVDRVLAD</sequence>
<proteinExistence type="predicted"/>
<dbReference type="InterPro" id="IPR016259">
    <property type="entry name" value="Hygromycin-B_Kinase"/>
</dbReference>
<dbReference type="RefSeq" id="WP_052425832.1">
    <property type="nucleotide sequence ID" value="NZ_AXCY01000005.1"/>
</dbReference>
<dbReference type="PANTHER" id="PTHR21310:SF15">
    <property type="entry name" value="AMINOGLYCOSIDE PHOSPHOTRANSFERASE DOMAIN-CONTAINING PROTEIN"/>
    <property type="match status" value="1"/>
</dbReference>
<keyword evidence="2" id="KW-0808">Transferase</keyword>
<dbReference type="AlphaFoldDB" id="A0A0A0BWP9"/>
<dbReference type="InterPro" id="IPR051678">
    <property type="entry name" value="AGP_Transferase"/>
</dbReference>
<feature type="domain" description="Aminoglycoside phosphotransferase" evidence="1">
    <location>
        <begin position="31"/>
        <end position="271"/>
    </location>
</feature>
<dbReference type="OrthoDB" id="9797603at2"/>
<dbReference type="PIRSF" id="PIRSF000707">
    <property type="entry name" value="Hygromycin-B_kinase"/>
    <property type="match status" value="1"/>
</dbReference>
<reference evidence="2 3" key="2">
    <citation type="journal article" date="2015" name="Stand. Genomic Sci.">
        <title>Draft genome sequence of Cellulomonas carbonis T26(T) and comparative analysis of six Cellulomonas genomes.</title>
        <authorList>
            <person name="Zhuang W."/>
            <person name="Zhang S."/>
            <person name="Xia X."/>
            <person name="Wang G."/>
        </authorList>
    </citation>
    <scope>NUCLEOTIDE SEQUENCE [LARGE SCALE GENOMIC DNA]</scope>
    <source>
        <strain evidence="2 3">T26</strain>
    </source>
</reference>
<accession>A0A0A0BWP9</accession>
<keyword evidence="3" id="KW-1185">Reference proteome</keyword>
<name>A0A0A0BWP9_9CELL</name>
<dbReference type="PANTHER" id="PTHR21310">
    <property type="entry name" value="AMINOGLYCOSIDE PHOSPHOTRANSFERASE-RELATED-RELATED"/>
    <property type="match status" value="1"/>
</dbReference>
<dbReference type="EMBL" id="AXCY01000005">
    <property type="protein sequence ID" value="KGM12341.1"/>
    <property type="molecule type" value="Genomic_DNA"/>
</dbReference>